<dbReference type="Gene3D" id="3.40.50.1000">
    <property type="entry name" value="HAD superfamily/HAD-like"/>
    <property type="match status" value="1"/>
</dbReference>
<evidence type="ECO:0008006" key="4">
    <source>
        <dbReference type="Google" id="ProtNLM"/>
    </source>
</evidence>
<dbReference type="HOGENOM" id="CLU_014938_0_0_1"/>
<dbReference type="STRING" id="933852.A0A0C3AVC9"/>
<dbReference type="SUPFAM" id="SSF56784">
    <property type="entry name" value="HAD-like"/>
    <property type="match status" value="1"/>
</dbReference>
<dbReference type="Pfam" id="PF08645">
    <property type="entry name" value="PNK3P"/>
    <property type="match status" value="1"/>
</dbReference>
<evidence type="ECO:0000313" key="2">
    <source>
        <dbReference type="EMBL" id="KIM23974.1"/>
    </source>
</evidence>
<dbReference type="AlphaFoldDB" id="A0A0C3AVC9"/>
<reference evidence="2 3" key="1">
    <citation type="submission" date="2014-04" db="EMBL/GenBank/DDBJ databases">
        <authorList>
            <consortium name="DOE Joint Genome Institute"/>
            <person name="Kuo A."/>
            <person name="Zuccaro A."/>
            <person name="Kohler A."/>
            <person name="Nagy L.G."/>
            <person name="Floudas D."/>
            <person name="Copeland A."/>
            <person name="Barry K.W."/>
            <person name="Cichocki N."/>
            <person name="Veneault-Fourrey C."/>
            <person name="LaButti K."/>
            <person name="Lindquist E.A."/>
            <person name="Lipzen A."/>
            <person name="Lundell T."/>
            <person name="Morin E."/>
            <person name="Murat C."/>
            <person name="Sun H."/>
            <person name="Tunlid A."/>
            <person name="Henrissat B."/>
            <person name="Grigoriev I.V."/>
            <person name="Hibbett D.S."/>
            <person name="Martin F."/>
            <person name="Nordberg H.P."/>
            <person name="Cantor M.N."/>
            <person name="Hua S.X."/>
        </authorList>
    </citation>
    <scope>NUCLEOTIDE SEQUENCE [LARGE SCALE GENOMIC DNA]</scope>
    <source>
        <strain evidence="2 3">MAFF 305830</strain>
    </source>
</reference>
<name>A0A0C3AVC9_SERVB</name>
<dbReference type="PANTHER" id="PTHR12083">
    <property type="entry name" value="BIFUNCTIONAL POLYNUCLEOTIDE PHOSPHATASE/KINASE"/>
    <property type="match status" value="1"/>
</dbReference>
<evidence type="ECO:0000256" key="1">
    <source>
        <dbReference type="SAM" id="MobiDB-lite"/>
    </source>
</evidence>
<dbReference type="EMBL" id="KN824329">
    <property type="protein sequence ID" value="KIM23974.1"/>
    <property type="molecule type" value="Genomic_DNA"/>
</dbReference>
<dbReference type="InterPro" id="IPR023214">
    <property type="entry name" value="HAD_sf"/>
</dbReference>
<protein>
    <recommendedName>
        <fullName evidence="4">PNK FHA domain-containing protein</fullName>
    </recommendedName>
</protein>
<dbReference type="GO" id="GO:0046403">
    <property type="term" value="F:polynucleotide 3'-phosphatase activity"/>
    <property type="evidence" value="ECO:0007669"/>
    <property type="project" value="TreeGrafter"/>
</dbReference>
<evidence type="ECO:0000313" key="3">
    <source>
        <dbReference type="Proteomes" id="UP000054097"/>
    </source>
</evidence>
<dbReference type="InterPro" id="IPR006549">
    <property type="entry name" value="HAD-SF_hydro_IIIA"/>
</dbReference>
<dbReference type="InterPro" id="IPR036412">
    <property type="entry name" value="HAD-like_sf"/>
</dbReference>
<dbReference type="Proteomes" id="UP000054097">
    <property type="component" value="Unassembled WGS sequence"/>
</dbReference>
<dbReference type="NCBIfam" id="TIGR01662">
    <property type="entry name" value="HAD-SF-IIIA"/>
    <property type="match status" value="1"/>
</dbReference>
<dbReference type="GO" id="GO:0046404">
    <property type="term" value="F:ATP-dependent polydeoxyribonucleotide 5'-hydroxyl-kinase activity"/>
    <property type="evidence" value="ECO:0007669"/>
    <property type="project" value="TreeGrafter"/>
</dbReference>
<dbReference type="PANTHER" id="PTHR12083:SF9">
    <property type="entry name" value="BIFUNCTIONAL POLYNUCLEOTIDE PHOSPHATASE_KINASE"/>
    <property type="match status" value="1"/>
</dbReference>
<dbReference type="GO" id="GO:0006281">
    <property type="term" value="P:DNA repair"/>
    <property type="evidence" value="ECO:0007669"/>
    <property type="project" value="TreeGrafter"/>
</dbReference>
<reference evidence="3" key="2">
    <citation type="submission" date="2015-01" db="EMBL/GenBank/DDBJ databases">
        <title>Evolutionary Origins and Diversification of the Mycorrhizal Mutualists.</title>
        <authorList>
            <consortium name="DOE Joint Genome Institute"/>
            <consortium name="Mycorrhizal Genomics Consortium"/>
            <person name="Kohler A."/>
            <person name="Kuo A."/>
            <person name="Nagy L.G."/>
            <person name="Floudas D."/>
            <person name="Copeland A."/>
            <person name="Barry K.W."/>
            <person name="Cichocki N."/>
            <person name="Veneault-Fourrey C."/>
            <person name="LaButti K."/>
            <person name="Lindquist E.A."/>
            <person name="Lipzen A."/>
            <person name="Lundell T."/>
            <person name="Morin E."/>
            <person name="Murat C."/>
            <person name="Riley R."/>
            <person name="Ohm R."/>
            <person name="Sun H."/>
            <person name="Tunlid A."/>
            <person name="Henrissat B."/>
            <person name="Grigoriev I.V."/>
            <person name="Hibbett D.S."/>
            <person name="Martin F."/>
        </authorList>
    </citation>
    <scope>NUCLEOTIDE SEQUENCE [LARGE SCALE GENOMIC DNA]</scope>
    <source>
        <strain evidence="3">MAFF 305830</strain>
    </source>
</reference>
<accession>A0A0C3AVC9</accession>
<dbReference type="NCBIfam" id="TIGR01664">
    <property type="entry name" value="DNA-3'-Pase"/>
    <property type="match status" value="1"/>
</dbReference>
<proteinExistence type="predicted"/>
<gene>
    <name evidence="2" type="ORF">M408DRAFT_332034</name>
</gene>
<feature type="region of interest" description="Disordered" evidence="1">
    <location>
        <begin position="244"/>
        <end position="271"/>
    </location>
</feature>
<organism evidence="2 3">
    <name type="scientific">Serendipita vermifera MAFF 305830</name>
    <dbReference type="NCBI Taxonomy" id="933852"/>
    <lineage>
        <taxon>Eukaryota</taxon>
        <taxon>Fungi</taxon>
        <taxon>Dikarya</taxon>
        <taxon>Basidiomycota</taxon>
        <taxon>Agaricomycotina</taxon>
        <taxon>Agaricomycetes</taxon>
        <taxon>Sebacinales</taxon>
        <taxon>Serendipitaceae</taxon>
        <taxon>Serendipita</taxon>
    </lineage>
</organism>
<dbReference type="OrthoDB" id="19045at2759"/>
<sequence>MATRRSLNAGCKRRAEDHLRVGSNKKQKIQVVETIATVSAQTTIVKVFPLFEKSATKSAFRFLERQGEGTVLHGVNLKPQARTKVAAFDLDGTLIATKTGMPFPNGADDWKWWHQSVPGRLKELYDEGYAIVIISNQGGLSHTVSKRREQWEQKIGQIAKRLPEVPFHIFAATKGNQFRKPRSGMWTCLTDIYAKHEVIPDLTASFYVGDAAGRLGDHSNTDKGLAKAIGIPFHTPEEFFLTDEPATAAAAPPPLSADPGPTALSTDAPLS</sequence>
<keyword evidence="3" id="KW-1185">Reference proteome</keyword>
<dbReference type="GO" id="GO:0003690">
    <property type="term" value="F:double-stranded DNA binding"/>
    <property type="evidence" value="ECO:0007669"/>
    <property type="project" value="TreeGrafter"/>
</dbReference>
<dbReference type="InterPro" id="IPR013954">
    <property type="entry name" value="PNK3P"/>
</dbReference>
<dbReference type="InterPro" id="IPR006551">
    <property type="entry name" value="Polynucleotide_phosphatase"/>
</dbReference>